<feature type="domain" description="C2H2-type" evidence="7">
    <location>
        <begin position="243"/>
        <end position="270"/>
    </location>
</feature>
<reference evidence="8" key="2">
    <citation type="submission" date="2025-08" db="UniProtKB">
        <authorList>
            <consortium name="Ensembl"/>
        </authorList>
    </citation>
    <scope>IDENTIFICATION</scope>
</reference>
<evidence type="ECO:0000256" key="3">
    <source>
        <dbReference type="ARBA" id="ARBA00022771"/>
    </source>
</evidence>
<feature type="domain" description="C2H2-type" evidence="7">
    <location>
        <begin position="159"/>
        <end position="186"/>
    </location>
</feature>
<evidence type="ECO:0000259" key="7">
    <source>
        <dbReference type="PROSITE" id="PS50157"/>
    </source>
</evidence>
<dbReference type="GO" id="GO:0000978">
    <property type="term" value="F:RNA polymerase II cis-regulatory region sequence-specific DNA binding"/>
    <property type="evidence" value="ECO:0000318"/>
    <property type="project" value="GO_Central"/>
</dbReference>
<dbReference type="Pfam" id="PF00096">
    <property type="entry name" value="zf-C2H2"/>
    <property type="match status" value="2"/>
</dbReference>
<feature type="domain" description="C2H2-type" evidence="7">
    <location>
        <begin position="215"/>
        <end position="242"/>
    </location>
</feature>
<protein>
    <recommendedName>
        <fullName evidence="7">C2H2-type domain-containing protein</fullName>
    </recommendedName>
</protein>
<evidence type="ECO:0000256" key="6">
    <source>
        <dbReference type="SAM" id="MobiDB-lite"/>
    </source>
</evidence>
<evidence type="ECO:0000313" key="8">
    <source>
        <dbReference type="Ensembl" id="ENSACAP00000039563.1"/>
    </source>
</evidence>
<dbReference type="InParanoid" id="A0A803TWH3"/>
<sequence>MSLHMVDKTQTQPGQQTMFWQVLQEDVGSRPASGEKRILVKTEERGLGDIHVKLAEEPARNLLVATDIPGDGKELELKVRNPYHAGDQAEEISQTIPCIIESDVPITTEVEEPRCTSRKQQWRKPVNGNHESISPGVRSDILEHPRPKTPLASKYVRRFECPDCRKTFSSTKILKIHRRIHTGERPHECSHCGERFTQHGHLRRHQRRHTGESPYECPECGKSFSRRDTLLEHQRIHTGERPYKCSYCGKGFSKSITLKRHQILHIEEAYFGRLQYGEHFAHMGELVSQHRMHIAH</sequence>
<dbReference type="InterPro" id="IPR013087">
    <property type="entry name" value="Znf_C2H2_type"/>
</dbReference>
<name>A0A803TWH3_ANOCA</name>
<dbReference type="FunFam" id="3.30.160.60:FF:002343">
    <property type="entry name" value="Zinc finger protein 33A"/>
    <property type="match status" value="1"/>
</dbReference>
<dbReference type="Proteomes" id="UP000001646">
    <property type="component" value="Chromosome 2"/>
</dbReference>
<keyword evidence="4" id="KW-0862">Zinc</keyword>
<keyword evidence="3 5" id="KW-0863">Zinc-finger</keyword>
<dbReference type="PANTHER" id="PTHR14196">
    <property type="entry name" value="ODD-SKIPPED - RELATED"/>
    <property type="match status" value="1"/>
</dbReference>
<evidence type="ECO:0000256" key="5">
    <source>
        <dbReference type="PROSITE-ProRule" id="PRU00042"/>
    </source>
</evidence>
<accession>A0A803TWH3</accession>
<dbReference type="PANTHER" id="PTHR14196:SF12">
    <property type="entry name" value="ZINC FINGER PROTEIN 208-LIKE"/>
    <property type="match status" value="1"/>
</dbReference>
<dbReference type="Ensembl" id="ENSACAT00000053045.1">
    <property type="protein sequence ID" value="ENSACAP00000039563.1"/>
    <property type="gene ID" value="ENSACAG00000045013.1"/>
</dbReference>
<dbReference type="GO" id="GO:0006357">
    <property type="term" value="P:regulation of transcription by RNA polymerase II"/>
    <property type="evidence" value="ECO:0000318"/>
    <property type="project" value="GO_Central"/>
</dbReference>
<keyword evidence="2" id="KW-0677">Repeat</keyword>
<dbReference type="FunFam" id="3.30.160.60:FF:001119">
    <property type="entry name" value="zinc finger protein 408"/>
    <property type="match status" value="2"/>
</dbReference>
<dbReference type="PROSITE" id="PS50157">
    <property type="entry name" value="ZINC_FINGER_C2H2_2"/>
    <property type="match status" value="4"/>
</dbReference>
<dbReference type="SUPFAM" id="SSF57667">
    <property type="entry name" value="beta-beta-alpha zinc fingers"/>
    <property type="match status" value="3"/>
</dbReference>
<keyword evidence="1" id="KW-0479">Metal-binding</keyword>
<reference evidence="8 9" key="1">
    <citation type="submission" date="2009-12" db="EMBL/GenBank/DDBJ databases">
        <title>The Genome Sequence of Anolis carolinensis (Green Anole Lizard).</title>
        <authorList>
            <consortium name="The Genome Sequencing Platform"/>
            <person name="Di Palma F."/>
            <person name="Alfoldi J."/>
            <person name="Heiman D."/>
            <person name="Young S."/>
            <person name="Grabherr M."/>
            <person name="Johnson J."/>
            <person name="Lander E.S."/>
            <person name="Lindblad-Toh K."/>
        </authorList>
    </citation>
    <scope>NUCLEOTIDE SEQUENCE [LARGE SCALE GENOMIC DNA]</scope>
    <source>
        <strain evidence="8 9">JBL SC #1</strain>
    </source>
</reference>
<proteinExistence type="predicted"/>
<evidence type="ECO:0000256" key="2">
    <source>
        <dbReference type="ARBA" id="ARBA00022737"/>
    </source>
</evidence>
<feature type="domain" description="C2H2-type" evidence="7">
    <location>
        <begin position="187"/>
        <end position="214"/>
    </location>
</feature>
<feature type="region of interest" description="Disordered" evidence="6">
    <location>
        <begin position="111"/>
        <end position="146"/>
    </location>
</feature>
<dbReference type="Gene3D" id="3.30.160.60">
    <property type="entry name" value="Classic Zinc Finger"/>
    <property type="match status" value="4"/>
</dbReference>
<dbReference type="InterPro" id="IPR036236">
    <property type="entry name" value="Znf_C2H2_sf"/>
</dbReference>
<dbReference type="PROSITE" id="PS00028">
    <property type="entry name" value="ZINC_FINGER_C2H2_1"/>
    <property type="match status" value="4"/>
</dbReference>
<evidence type="ECO:0000256" key="4">
    <source>
        <dbReference type="ARBA" id="ARBA00022833"/>
    </source>
</evidence>
<evidence type="ECO:0000313" key="9">
    <source>
        <dbReference type="Proteomes" id="UP000001646"/>
    </source>
</evidence>
<dbReference type="SMART" id="SM00355">
    <property type="entry name" value="ZnF_C2H2"/>
    <property type="match status" value="4"/>
</dbReference>
<dbReference type="GeneTree" id="ENSGT01150000286941"/>
<keyword evidence="9" id="KW-1185">Reference proteome</keyword>
<gene>
    <name evidence="8" type="primary">LOC103278087</name>
</gene>
<dbReference type="GO" id="GO:0000981">
    <property type="term" value="F:DNA-binding transcription factor activity, RNA polymerase II-specific"/>
    <property type="evidence" value="ECO:0000318"/>
    <property type="project" value="GO_Central"/>
</dbReference>
<dbReference type="InterPro" id="IPR050717">
    <property type="entry name" value="C2H2-ZF_Transcription_Reg"/>
</dbReference>
<dbReference type="Pfam" id="PF13465">
    <property type="entry name" value="zf-H2C2_2"/>
    <property type="match status" value="1"/>
</dbReference>
<dbReference type="FunFam" id="3.30.160.60:FF:000052">
    <property type="entry name" value="zinc finger protein 546 isoform X1"/>
    <property type="match status" value="1"/>
</dbReference>
<evidence type="ECO:0000256" key="1">
    <source>
        <dbReference type="ARBA" id="ARBA00022723"/>
    </source>
</evidence>
<organism evidence="8 9">
    <name type="scientific">Anolis carolinensis</name>
    <name type="common">Green anole</name>
    <name type="synonym">American chameleon</name>
    <dbReference type="NCBI Taxonomy" id="28377"/>
    <lineage>
        <taxon>Eukaryota</taxon>
        <taxon>Metazoa</taxon>
        <taxon>Chordata</taxon>
        <taxon>Craniata</taxon>
        <taxon>Vertebrata</taxon>
        <taxon>Euteleostomi</taxon>
        <taxon>Lepidosauria</taxon>
        <taxon>Squamata</taxon>
        <taxon>Bifurcata</taxon>
        <taxon>Unidentata</taxon>
        <taxon>Episquamata</taxon>
        <taxon>Toxicofera</taxon>
        <taxon>Iguania</taxon>
        <taxon>Dactyloidae</taxon>
        <taxon>Anolis</taxon>
    </lineage>
</organism>
<reference evidence="8" key="3">
    <citation type="submission" date="2025-09" db="UniProtKB">
        <authorList>
            <consortium name="Ensembl"/>
        </authorList>
    </citation>
    <scope>IDENTIFICATION</scope>
</reference>
<dbReference type="GO" id="GO:0008270">
    <property type="term" value="F:zinc ion binding"/>
    <property type="evidence" value="ECO:0007669"/>
    <property type="project" value="UniProtKB-KW"/>
</dbReference>
<dbReference type="AlphaFoldDB" id="A0A803TWH3"/>